<dbReference type="SUPFAM" id="SSF52317">
    <property type="entry name" value="Class I glutamine amidotransferase-like"/>
    <property type="match status" value="1"/>
</dbReference>
<dbReference type="PROSITE" id="PS51273">
    <property type="entry name" value="GATASE_TYPE_1"/>
    <property type="match status" value="1"/>
</dbReference>
<dbReference type="AlphaFoldDB" id="A0A183J9V2"/>
<protein>
    <submittedName>
        <fullName evidence="9">Glutamine amidotransferase type-1 domain-containing protein</fullName>
    </submittedName>
</protein>
<evidence type="ECO:0000256" key="5">
    <source>
        <dbReference type="ARBA" id="ARBA00022840"/>
    </source>
</evidence>
<keyword evidence="2" id="KW-0547">Nucleotide-binding</keyword>
<organism evidence="9">
    <name type="scientific">Soboliphyme baturini</name>
    <dbReference type="NCBI Taxonomy" id="241478"/>
    <lineage>
        <taxon>Eukaryota</taxon>
        <taxon>Metazoa</taxon>
        <taxon>Ecdysozoa</taxon>
        <taxon>Nematoda</taxon>
        <taxon>Enoplea</taxon>
        <taxon>Dorylaimia</taxon>
        <taxon>Dioctophymatida</taxon>
        <taxon>Dioctophymatoidea</taxon>
        <taxon>Soboliphymatidae</taxon>
        <taxon>Soboliphyme</taxon>
    </lineage>
</organism>
<evidence type="ECO:0000313" key="8">
    <source>
        <dbReference type="Proteomes" id="UP000270296"/>
    </source>
</evidence>
<dbReference type="GO" id="GO:0005524">
    <property type="term" value="F:ATP binding"/>
    <property type="evidence" value="ECO:0007669"/>
    <property type="project" value="UniProtKB-KW"/>
</dbReference>
<evidence type="ECO:0000256" key="2">
    <source>
        <dbReference type="ARBA" id="ARBA00022741"/>
    </source>
</evidence>
<dbReference type="GO" id="GO:0003921">
    <property type="term" value="F:GMP synthase activity"/>
    <property type="evidence" value="ECO:0007669"/>
    <property type="project" value="TreeGrafter"/>
</dbReference>
<dbReference type="WBParaSite" id="SBAD_0001306001-mRNA-1">
    <property type="protein sequence ID" value="SBAD_0001306001-mRNA-1"/>
    <property type="gene ID" value="SBAD_0001306001"/>
</dbReference>
<dbReference type="Gene3D" id="3.40.50.880">
    <property type="match status" value="1"/>
</dbReference>
<dbReference type="GO" id="GO:0005829">
    <property type="term" value="C:cytosol"/>
    <property type="evidence" value="ECO:0007669"/>
    <property type="project" value="TreeGrafter"/>
</dbReference>
<keyword evidence="1" id="KW-0436">Ligase</keyword>
<name>A0A183J9V2_9BILA</name>
<feature type="domain" description="Glutamine amidotransferase" evidence="6">
    <location>
        <begin position="7"/>
        <end position="63"/>
    </location>
</feature>
<reference evidence="7 8" key="2">
    <citation type="submission" date="2018-11" db="EMBL/GenBank/DDBJ databases">
        <authorList>
            <consortium name="Pathogen Informatics"/>
        </authorList>
    </citation>
    <scope>NUCLEOTIDE SEQUENCE [LARGE SCALE GENOMIC DNA]</scope>
</reference>
<dbReference type="Proteomes" id="UP000270296">
    <property type="component" value="Unassembled WGS sequence"/>
</dbReference>
<keyword evidence="3" id="KW-0332">GMP biosynthesis</keyword>
<evidence type="ECO:0000259" key="6">
    <source>
        <dbReference type="Pfam" id="PF00117"/>
    </source>
</evidence>
<evidence type="ECO:0000313" key="9">
    <source>
        <dbReference type="WBParaSite" id="SBAD_0001306001-mRNA-1"/>
    </source>
</evidence>
<proteinExistence type="predicted"/>
<dbReference type="OrthoDB" id="1724632at2759"/>
<evidence type="ECO:0000256" key="4">
    <source>
        <dbReference type="ARBA" id="ARBA00022755"/>
    </source>
</evidence>
<evidence type="ECO:0000256" key="1">
    <source>
        <dbReference type="ARBA" id="ARBA00022598"/>
    </source>
</evidence>
<accession>A0A183J9V2</accession>
<dbReference type="InterPro" id="IPR029062">
    <property type="entry name" value="Class_I_gatase-like"/>
</dbReference>
<keyword evidence="4" id="KW-0658">Purine biosynthesis</keyword>
<gene>
    <name evidence="7" type="ORF">SBAD_LOCUS12650</name>
</gene>
<dbReference type="InterPro" id="IPR017926">
    <property type="entry name" value="GATASE"/>
</dbReference>
<dbReference type="PANTHER" id="PTHR11922">
    <property type="entry name" value="GMP SYNTHASE-RELATED"/>
    <property type="match status" value="1"/>
</dbReference>
<keyword evidence="5" id="KW-0067">ATP-binding</keyword>
<evidence type="ECO:0000256" key="3">
    <source>
        <dbReference type="ARBA" id="ARBA00022749"/>
    </source>
</evidence>
<dbReference type="EMBL" id="UZAM01018401">
    <property type="protein sequence ID" value="VDP50565.1"/>
    <property type="molecule type" value="Genomic_DNA"/>
</dbReference>
<keyword evidence="8" id="KW-1185">Reference proteome</keyword>
<dbReference type="Pfam" id="PF00117">
    <property type="entry name" value="GATase"/>
    <property type="match status" value="1"/>
</dbReference>
<evidence type="ECO:0000313" key="7">
    <source>
        <dbReference type="EMBL" id="VDP50565.1"/>
    </source>
</evidence>
<reference evidence="9" key="1">
    <citation type="submission" date="2016-06" db="UniProtKB">
        <authorList>
            <consortium name="WormBaseParasite"/>
        </authorList>
    </citation>
    <scope>IDENTIFICATION</scope>
</reference>
<sequence>MLRFCFRAIILSGGPQSVNEAEALKYDDRIFKANIPILGICYGLHLINKQFGGTVEQKCFREDGQYEVDFDTSSPLFRLVAALRILYHCGDCPRHLPHPRRCLQTLRIGRAVESFIRLLKSFVSVVLVRQSVPCLYLSK</sequence>
<dbReference type="PANTHER" id="PTHR11922:SF2">
    <property type="entry name" value="GMP SYNTHASE [GLUTAMINE-HYDROLYZING]"/>
    <property type="match status" value="1"/>
</dbReference>